<evidence type="ECO:0000313" key="3">
    <source>
        <dbReference type="Proteomes" id="UP001302812"/>
    </source>
</evidence>
<reference evidence="2" key="1">
    <citation type="journal article" date="2023" name="Mol. Phylogenet. Evol.">
        <title>Genome-scale phylogeny and comparative genomics of the fungal order Sordariales.</title>
        <authorList>
            <person name="Hensen N."/>
            <person name="Bonometti L."/>
            <person name="Westerberg I."/>
            <person name="Brannstrom I.O."/>
            <person name="Guillou S."/>
            <person name="Cros-Aarteil S."/>
            <person name="Calhoun S."/>
            <person name="Haridas S."/>
            <person name="Kuo A."/>
            <person name="Mondo S."/>
            <person name="Pangilinan J."/>
            <person name="Riley R."/>
            <person name="LaButti K."/>
            <person name="Andreopoulos B."/>
            <person name="Lipzen A."/>
            <person name="Chen C."/>
            <person name="Yan M."/>
            <person name="Daum C."/>
            <person name="Ng V."/>
            <person name="Clum A."/>
            <person name="Steindorff A."/>
            <person name="Ohm R.A."/>
            <person name="Martin F."/>
            <person name="Silar P."/>
            <person name="Natvig D.O."/>
            <person name="Lalanne C."/>
            <person name="Gautier V."/>
            <person name="Ament-Velasquez S.L."/>
            <person name="Kruys A."/>
            <person name="Hutchinson M.I."/>
            <person name="Powell A.J."/>
            <person name="Barry K."/>
            <person name="Miller A.N."/>
            <person name="Grigoriev I.V."/>
            <person name="Debuchy R."/>
            <person name="Gladieux P."/>
            <person name="Hiltunen Thoren M."/>
            <person name="Johannesson H."/>
        </authorList>
    </citation>
    <scope>NUCLEOTIDE SEQUENCE</scope>
    <source>
        <strain evidence="2">CBS 508.74</strain>
    </source>
</reference>
<evidence type="ECO:0000313" key="2">
    <source>
        <dbReference type="EMBL" id="KAK4117376.1"/>
    </source>
</evidence>
<evidence type="ECO:0000256" key="1">
    <source>
        <dbReference type="SAM" id="MobiDB-lite"/>
    </source>
</evidence>
<sequence length="205" mass="22472">MAHCANGRAPFQLVPRSSAAVCSAGSHQRSRPFPHISPQEEAHTNRHRSGNQQNFRSPGSKPQNRNPPPPSLALRPAWVGRIHAARLGALHAGFGPDSRVQRVPDSCHNTLLARLRCFHSFRCSPSQLTSQENTPRTPLPPIGVAAVIVVRLLRGAPQQGQEVVIMLWAACRMSSKSADPFHCPFSSASRTLSAFTSPRIRSCWR</sequence>
<feature type="region of interest" description="Disordered" evidence="1">
    <location>
        <begin position="22"/>
        <end position="74"/>
    </location>
</feature>
<keyword evidence="3" id="KW-1185">Reference proteome</keyword>
<dbReference type="AlphaFoldDB" id="A0AAN6TNQ5"/>
<dbReference type="GeneID" id="89933415"/>
<proteinExistence type="predicted"/>
<feature type="compositionally biased region" description="Polar residues" evidence="1">
    <location>
        <begin position="50"/>
        <end position="64"/>
    </location>
</feature>
<organism evidence="2 3">
    <name type="scientific">Canariomyces notabilis</name>
    <dbReference type="NCBI Taxonomy" id="2074819"/>
    <lineage>
        <taxon>Eukaryota</taxon>
        <taxon>Fungi</taxon>
        <taxon>Dikarya</taxon>
        <taxon>Ascomycota</taxon>
        <taxon>Pezizomycotina</taxon>
        <taxon>Sordariomycetes</taxon>
        <taxon>Sordariomycetidae</taxon>
        <taxon>Sordariales</taxon>
        <taxon>Chaetomiaceae</taxon>
        <taxon>Canariomyces</taxon>
    </lineage>
</organism>
<gene>
    <name evidence="2" type="ORF">N656DRAFT_33819</name>
</gene>
<accession>A0AAN6TNQ5</accession>
<protein>
    <submittedName>
        <fullName evidence="2">Uncharacterized protein</fullName>
    </submittedName>
</protein>
<comment type="caution">
    <text evidence="2">The sequence shown here is derived from an EMBL/GenBank/DDBJ whole genome shotgun (WGS) entry which is preliminary data.</text>
</comment>
<dbReference type="RefSeq" id="XP_064674946.1">
    <property type="nucleotide sequence ID" value="XM_064809292.1"/>
</dbReference>
<name>A0AAN6TNQ5_9PEZI</name>
<dbReference type="Proteomes" id="UP001302812">
    <property type="component" value="Unassembled WGS sequence"/>
</dbReference>
<dbReference type="EMBL" id="MU853332">
    <property type="protein sequence ID" value="KAK4117376.1"/>
    <property type="molecule type" value="Genomic_DNA"/>
</dbReference>
<reference evidence="2" key="2">
    <citation type="submission" date="2023-05" db="EMBL/GenBank/DDBJ databases">
        <authorList>
            <consortium name="Lawrence Berkeley National Laboratory"/>
            <person name="Steindorff A."/>
            <person name="Hensen N."/>
            <person name="Bonometti L."/>
            <person name="Westerberg I."/>
            <person name="Brannstrom I.O."/>
            <person name="Guillou S."/>
            <person name="Cros-Aarteil S."/>
            <person name="Calhoun S."/>
            <person name="Haridas S."/>
            <person name="Kuo A."/>
            <person name="Mondo S."/>
            <person name="Pangilinan J."/>
            <person name="Riley R."/>
            <person name="Labutti K."/>
            <person name="Andreopoulos B."/>
            <person name="Lipzen A."/>
            <person name="Chen C."/>
            <person name="Yanf M."/>
            <person name="Daum C."/>
            <person name="Ng V."/>
            <person name="Clum A."/>
            <person name="Ohm R."/>
            <person name="Martin F."/>
            <person name="Silar P."/>
            <person name="Natvig D."/>
            <person name="Lalanne C."/>
            <person name="Gautier V."/>
            <person name="Ament-Velasquez S.L."/>
            <person name="Kruys A."/>
            <person name="Hutchinson M.I."/>
            <person name="Powell A.J."/>
            <person name="Barry K."/>
            <person name="Miller A.N."/>
            <person name="Grigoriev I.V."/>
            <person name="Debuchy R."/>
            <person name="Gladieux P."/>
            <person name="Thoren M.H."/>
            <person name="Johannesson H."/>
        </authorList>
    </citation>
    <scope>NUCLEOTIDE SEQUENCE</scope>
    <source>
        <strain evidence="2">CBS 508.74</strain>
    </source>
</reference>